<feature type="binding site" evidence="20">
    <location>
        <position position="35"/>
    </location>
    <ligand>
        <name>D-ribulose 5-phosphate</name>
        <dbReference type="ChEBI" id="CHEBI:58121"/>
    </ligand>
</feature>
<dbReference type="NCBIfam" id="TIGR00505">
    <property type="entry name" value="ribA"/>
    <property type="match status" value="1"/>
</dbReference>
<dbReference type="InterPro" id="IPR000926">
    <property type="entry name" value="RibA"/>
</dbReference>
<evidence type="ECO:0000256" key="3">
    <source>
        <dbReference type="ARBA" id="ARBA00002284"/>
    </source>
</evidence>
<dbReference type="SUPFAM" id="SSF142695">
    <property type="entry name" value="RibA-like"/>
    <property type="match status" value="1"/>
</dbReference>
<evidence type="ECO:0000256" key="11">
    <source>
        <dbReference type="ARBA" id="ARBA00022801"/>
    </source>
</evidence>
<evidence type="ECO:0000256" key="19">
    <source>
        <dbReference type="ARBA" id="ARBA00049295"/>
    </source>
</evidence>
<dbReference type="CDD" id="cd00641">
    <property type="entry name" value="GTP_cyclohydro2"/>
    <property type="match status" value="1"/>
</dbReference>
<dbReference type="NCBIfam" id="NF006803">
    <property type="entry name" value="PRK09311.1"/>
    <property type="match status" value="1"/>
</dbReference>
<keyword evidence="8 20" id="KW-0686">Riboflavin biosynthesis</keyword>
<dbReference type="GO" id="GO:0000287">
    <property type="term" value="F:magnesium ion binding"/>
    <property type="evidence" value="ECO:0007669"/>
    <property type="project" value="UniProtKB-UniRule"/>
</dbReference>
<feature type="domain" description="GTP cyclohydrolase II" evidence="21">
    <location>
        <begin position="212"/>
        <end position="379"/>
    </location>
</feature>
<evidence type="ECO:0000313" key="22">
    <source>
        <dbReference type="EMBL" id="MBB5022197.1"/>
    </source>
</evidence>
<keyword evidence="12 20" id="KW-0862">Zinc</keyword>
<name>A0A7W7Y5J2_9BACT</name>
<dbReference type="PIRSF" id="PIRSF001259">
    <property type="entry name" value="RibA"/>
    <property type="match status" value="1"/>
</dbReference>
<evidence type="ECO:0000256" key="15">
    <source>
        <dbReference type="ARBA" id="ARBA00023211"/>
    </source>
</evidence>
<keyword evidence="11 20" id="KW-0378">Hydrolase</keyword>
<dbReference type="PANTHER" id="PTHR21327">
    <property type="entry name" value="GTP CYCLOHYDROLASE II-RELATED"/>
    <property type="match status" value="1"/>
</dbReference>
<dbReference type="InterPro" id="IPR000422">
    <property type="entry name" value="DHBP_synthase_RibB"/>
</dbReference>
<accession>A0A7W7Y5J2</accession>
<keyword evidence="9 20" id="KW-0479">Metal-binding</keyword>
<keyword evidence="23" id="KW-1185">Reference proteome</keyword>
<dbReference type="InterPro" id="IPR032677">
    <property type="entry name" value="GTP_cyclohydro_II"/>
</dbReference>
<protein>
    <recommendedName>
        <fullName evidence="20">Riboflavin biosynthesis protein RibBA</fullName>
    </recommendedName>
    <domain>
        <recommendedName>
            <fullName evidence="20">3,4-dihydroxy-2-butanone 4-phosphate synthase</fullName>
            <shortName evidence="20">DHBP synthase</shortName>
            <ecNumber evidence="20">4.1.99.12</ecNumber>
        </recommendedName>
    </domain>
    <domain>
        <recommendedName>
            <fullName evidence="20">GTP cyclohydrolase-2</fullName>
            <ecNumber evidence="20">3.5.4.25</ecNumber>
        </recommendedName>
        <alternativeName>
            <fullName evidence="20">GTP cyclohydrolase II</fullName>
        </alternativeName>
    </domain>
</protein>
<feature type="active site" description="Proton acceptor; for GTP cyclohydrolase activity" evidence="20">
    <location>
        <position position="335"/>
    </location>
</feature>
<dbReference type="GO" id="GO:0005829">
    <property type="term" value="C:cytosol"/>
    <property type="evidence" value="ECO:0007669"/>
    <property type="project" value="TreeGrafter"/>
</dbReference>
<dbReference type="Pfam" id="PF00926">
    <property type="entry name" value="DHBP_synthase"/>
    <property type="match status" value="1"/>
</dbReference>
<dbReference type="EC" id="4.1.99.12" evidence="20"/>
<dbReference type="AlphaFoldDB" id="A0A7W7Y5J2"/>
<dbReference type="HAMAP" id="MF_01283">
    <property type="entry name" value="RibBA"/>
    <property type="match status" value="1"/>
</dbReference>
<dbReference type="Pfam" id="PF00925">
    <property type="entry name" value="GTP_cyclohydro2"/>
    <property type="match status" value="1"/>
</dbReference>
<dbReference type="GO" id="GO:0008270">
    <property type="term" value="F:zinc ion binding"/>
    <property type="evidence" value="ECO:0007669"/>
    <property type="project" value="UniProtKB-UniRule"/>
</dbReference>
<comment type="caution">
    <text evidence="22">The sequence shown here is derived from an EMBL/GenBank/DDBJ whole genome shotgun (WGS) entry which is preliminary data.</text>
</comment>
<dbReference type="RefSeq" id="WP_183732263.1">
    <property type="nucleotide sequence ID" value="NZ_JACHID010000008.1"/>
</dbReference>
<evidence type="ECO:0000256" key="12">
    <source>
        <dbReference type="ARBA" id="ARBA00022833"/>
    </source>
</evidence>
<comment type="caution">
    <text evidence="20">Lacks conserved residue(s) required for the propagation of feature annotation.</text>
</comment>
<evidence type="ECO:0000259" key="21">
    <source>
        <dbReference type="Pfam" id="PF00925"/>
    </source>
</evidence>
<evidence type="ECO:0000256" key="13">
    <source>
        <dbReference type="ARBA" id="ARBA00022842"/>
    </source>
</evidence>
<feature type="binding site" evidence="20">
    <location>
        <position position="276"/>
    </location>
    <ligand>
        <name>Zn(2+)</name>
        <dbReference type="ChEBI" id="CHEBI:29105"/>
        <note>catalytic</note>
    </ligand>
</feature>
<evidence type="ECO:0000256" key="14">
    <source>
        <dbReference type="ARBA" id="ARBA00023134"/>
    </source>
</evidence>
<keyword evidence="15 20" id="KW-0464">Manganese</keyword>
<dbReference type="FunFam" id="3.40.50.10990:FF:000001">
    <property type="entry name" value="Riboflavin biosynthesis protein RibBA"/>
    <property type="match status" value="1"/>
</dbReference>
<keyword evidence="13 20" id="KW-0460">Magnesium</keyword>
<feature type="binding site" evidence="20">
    <location>
        <position position="31"/>
    </location>
    <ligand>
        <name>Mg(2+)</name>
        <dbReference type="ChEBI" id="CHEBI:18420"/>
        <label>1</label>
    </ligand>
</feature>
<evidence type="ECO:0000256" key="4">
    <source>
        <dbReference type="ARBA" id="ARBA00004853"/>
    </source>
</evidence>
<keyword evidence="16 20" id="KW-0456">Lyase</keyword>
<comment type="pathway">
    <text evidence="4 20">Cofactor biosynthesis; riboflavin biosynthesis; 5-amino-6-(D-ribitylamino)uracil from GTP: step 1/4.</text>
</comment>
<dbReference type="GO" id="GO:0009231">
    <property type="term" value="P:riboflavin biosynthetic process"/>
    <property type="evidence" value="ECO:0007669"/>
    <property type="project" value="UniProtKB-UniRule"/>
</dbReference>
<comment type="cofactor">
    <cofactor evidence="2">
        <name>Mn(2+)</name>
        <dbReference type="ChEBI" id="CHEBI:29035"/>
    </cofactor>
</comment>
<feature type="binding site" evidence="20">
    <location>
        <position position="358"/>
    </location>
    <ligand>
        <name>GTP</name>
        <dbReference type="ChEBI" id="CHEBI:37565"/>
    </ligand>
</feature>
<dbReference type="Proteomes" id="UP000528322">
    <property type="component" value="Unassembled WGS sequence"/>
</dbReference>
<dbReference type="InterPro" id="IPR017945">
    <property type="entry name" value="DHBP_synth_RibB-like_a/b_dom"/>
</dbReference>
<evidence type="ECO:0000256" key="16">
    <source>
        <dbReference type="ARBA" id="ARBA00023239"/>
    </source>
</evidence>
<evidence type="ECO:0000256" key="5">
    <source>
        <dbReference type="ARBA" id="ARBA00004904"/>
    </source>
</evidence>
<feature type="binding site" evidence="20">
    <location>
        <position position="263"/>
    </location>
    <ligand>
        <name>Zn(2+)</name>
        <dbReference type="ChEBI" id="CHEBI:29105"/>
        <note>catalytic</note>
    </ligand>
</feature>
<gene>
    <name evidence="20" type="primary">ribBA</name>
    <name evidence="22" type="ORF">HNR37_001525</name>
</gene>
<feature type="binding site" evidence="20">
    <location>
        <begin position="301"/>
        <end position="303"/>
    </location>
    <ligand>
        <name>GTP</name>
        <dbReference type="ChEBI" id="CHEBI:37565"/>
    </ligand>
</feature>
<feature type="binding site" evidence="20">
    <location>
        <position position="31"/>
    </location>
    <ligand>
        <name>Mg(2+)</name>
        <dbReference type="ChEBI" id="CHEBI:18420"/>
        <label>2</label>
    </ligand>
</feature>
<dbReference type="NCBIfam" id="TIGR00506">
    <property type="entry name" value="ribB"/>
    <property type="match status" value="1"/>
</dbReference>
<feature type="binding site" evidence="20">
    <location>
        <position position="167"/>
    </location>
    <ligand>
        <name>D-ribulose 5-phosphate</name>
        <dbReference type="ChEBI" id="CHEBI:58121"/>
    </ligand>
</feature>
<dbReference type="GO" id="GO:0008686">
    <property type="term" value="F:3,4-dihydroxy-2-butanone-4-phosphate synthase activity"/>
    <property type="evidence" value="ECO:0007669"/>
    <property type="project" value="UniProtKB-UniRule"/>
</dbReference>
<comment type="cofactor">
    <cofactor evidence="20">
        <name>Mg(2+)</name>
        <dbReference type="ChEBI" id="CHEBI:18420"/>
    </cofactor>
    <cofactor evidence="20">
        <name>Mn(2+)</name>
        <dbReference type="ChEBI" id="CHEBI:29035"/>
    </cofactor>
    <text evidence="20">Binds 2 divalent metal cations per subunit. Magnesium or manganese.</text>
</comment>
<feature type="binding site" evidence="20">
    <location>
        <position position="274"/>
    </location>
    <ligand>
        <name>Zn(2+)</name>
        <dbReference type="ChEBI" id="CHEBI:29105"/>
        <note>catalytic</note>
    </ligand>
</feature>
<evidence type="ECO:0000256" key="9">
    <source>
        <dbReference type="ARBA" id="ARBA00022723"/>
    </source>
</evidence>
<feature type="site" description="Essential for DHBP synthase activity" evidence="20">
    <location>
        <position position="167"/>
    </location>
</feature>
<evidence type="ECO:0000256" key="1">
    <source>
        <dbReference type="ARBA" id="ARBA00000141"/>
    </source>
</evidence>
<dbReference type="Gene3D" id="3.90.870.10">
    <property type="entry name" value="DHBP synthase"/>
    <property type="match status" value="1"/>
</dbReference>
<comment type="cofactor">
    <cofactor evidence="20">
        <name>Zn(2+)</name>
        <dbReference type="ChEBI" id="CHEBI:29105"/>
    </cofactor>
    <text evidence="20">Binds 1 zinc ion per subunit.</text>
</comment>
<dbReference type="GO" id="GO:0005525">
    <property type="term" value="F:GTP binding"/>
    <property type="evidence" value="ECO:0007669"/>
    <property type="project" value="UniProtKB-KW"/>
</dbReference>
<keyword evidence="14 20" id="KW-0342">GTP-binding</keyword>
<dbReference type="SUPFAM" id="SSF55821">
    <property type="entry name" value="YrdC/RibB"/>
    <property type="match status" value="1"/>
</dbReference>
<dbReference type="HAMAP" id="MF_00179">
    <property type="entry name" value="RibA"/>
    <property type="match status" value="1"/>
</dbReference>
<dbReference type="Gene3D" id="3.40.50.10990">
    <property type="entry name" value="GTP cyclohydrolase II"/>
    <property type="match status" value="1"/>
</dbReference>
<dbReference type="NCBIfam" id="NF001591">
    <property type="entry name" value="PRK00393.1"/>
    <property type="match status" value="1"/>
</dbReference>
<feature type="region of interest" description="GTP cyclohydrolase II" evidence="20">
    <location>
        <begin position="207"/>
        <end position="403"/>
    </location>
</feature>
<dbReference type="GO" id="GO:0030145">
    <property type="term" value="F:manganese ion binding"/>
    <property type="evidence" value="ECO:0007669"/>
    <property type="project" value="UniProtKB-UniRule"/>
</dbReference>
<keyword evidence="17 20" id="KW-0511">Multifunctional enzyme</keyword>
<evidence type="ECO:0000256" key="10">
    <source>
        <dbReference type="ARBA" id="ARBA00022741"/>
    </source>
</evidence>
<comment type="similarity">
    <text evidence="7 20">In the C-terminal section; belongs to the GTP cyclohydrolase II family.</text>
</comment>
<comment type="pathway">
    <text evidence="5 20">Cofactor biosynthesis; riboflavin biosynthesis; 2-hydroxy-3-oxobutyl phosphate from D-ribulose 5-phosphate: step 1/1.</text>
</comment>
<evidence type="ECO:0000256" key="7">
    <source>
        <dbReference type="ARBA" id="ARBA00008976"/>
    </source>
</evidence>
<comment type="function">
    <text evidence="18 20">Catalyzes the conversion of GTP to 2,5-diamino-6-ribosylamino-4(3H)-pyrimidinone 5'-phosphate (DARP), formate and pyrophosphate.</text>
</comment>
<dbReference type="InterPro" id="IPR036144">
    <property type="entry name" value="RibA-like_sf"/>
</dbReference>
<evidence type="ECO:0000313" key="23">
    <source>
        <dbReference type="Proteomes" id="UP000528322"/>
    </source>
</evidence>
<dbReference type="UniPathway" id="UPA00275">
    <property type="reaction ID" value="UER00399"/>
</dbReference>
<evidence type="ECO:0000256" key="20">
    <source>
        <dbReference type="HAMAP-Rule" id="MF_01283"/>
    </source>
</evidence>
<reference evidence="22 23" key="1">
    <citation type="submission" date="2020-08" db="EMBL/GenBank/DDBJ databases">
        <title>Genomic Encyclopedia of Type Strains, Phase IV (KMG-IV): sequencing the most valuable type-strain genomes for metagenomic binning, comparative biology and taxonomic classification.</title>
        <authorList>
            <person name="Goeker M."/>
        </authorList>
    </citation>
    <scope>NUCLEOTIDE SEQUENCE [LARGE SCALE GENOMIC DNA]</scope>
    <source>
        <strain evidence="22 23">DSM 22071</strain>
    </source>
</reference>
<dbReference type="EC" id="3.5.4.25" evidence="20"/>
<comment type="catalytic activity">
    <reaction evidence="19 20">
        <text>GTP + 4 H2O = 2,5-diamino-6-hydroxy-4-(5-phosphoribosylamino)-pyrimidine + formate + 2 phosphate + 3 H(+)</text>
        <dbReference type="Rhea" id="RHEA:23704"/>
        <dbReference type="ChEBI" id="CHEBI:15377"/>
        <dbReference type="ChEBI" id="CHEBI:15378"/>
        <dbReference type="ChEBI" id="CHEBI:15740"/>
        <dbReference type="ChEBI" id="CHEBI:37565"/>
        <dbReference type="ChEBI" id="CHEBI:43474"/>
        <dbReference type="ChEBI" id="CHEBI:58614"/>
        <dbReference type="EC" id="3.5.4.25"/>
    </reaction>
</comment>
<feature type="binding site" evidence="20">
    <location>
        <position position="323"/>
    </location>
    <ligand>
        <name>GTP</name>
        <dbReference type="ChEBI" id="CHEBI:37565"/>
    </ligand>
</feature>
<evidence type="ECO:0000256" key="18">
    <source>
        <dbReference type="ARBA" id="ARBA00043932"/>
    </source>
</evidence>
<feature type="binding site" evidence="20">
    <location>
        <begin position="258"/>
        <end position="262"/>
    </location>
    <ligand>
        <name>GTP</name>
        <dbReference type="ChEBI" id="CHEBI:37565"/>
    </ligand>
</feature>
<feature type="binding site" evidence="20">
    <location>
        <position position="279"/>
    </location>
    <ligand>
        <name>GTP</name>
        <dbReference type="ChEBI" id="CHEBI:37565"/>
    </ligand>
</feature>
<dbReference type="GO" id="GO:0003935">
    <property type="term" value="F:GTP cyclohydrolase II activity"/>
    <property type="evidence" value="ECO:0007669"/>
    <property type="project" value="UniProtKB-UniRule"/>
</dbReference>
<feature type="site" description="Essential for DHBP synthase activity" evidence="20">
    <location>
        <position position="129"/>
    </location>
</feature>
<keyword evidence="10 20" id="KW-0547">Nucleotide-binding</keyword>
<organism evidence="22 23">
    <name type="scientific">Desulfurispira natronophila</name>
    <dbReference type="NCBI Taxonomy" id="682562"/>
    <lineage>
        <taxon>Bacteria</taxon>
        <taxon>Pseudomonadati</taxon>
        <taxon>Chrysiogenota</taxon>
        <taxon>Chrysiogenia</taxon>
        <taxon>Chrysiogenales</taxon>
        <taxon>Chrysiogenaceae</taxon>
        <taxon>Desulfurispira</taxon>
    </lineage>
</organism>
<feature type="binding site" evidence="20">
    <location>
        <position position="363"/>
    </location>
    <ligand>
        <name>GTP</name>
        <dbReference type="ChEBI" id="CHEBI:37565"/>
    </ligand>
</feature>
<comment type="function">
    <text evidence="3 20">Catalyzes the conversion of D-ribulose 5-phosphate to formate and 3,4-dihydroxy-2-butanone 4-phosphate.</text>
</comment>
<dbReference type="FunFam" id="3.90.870.10:FF:000001">
    <property type="entry name" value="Riboflavin biosynthesis protein RibBA"/>
    <property type="match status" value="1"/>
</dbReference>
<feature type="active site" description="Nucleophile; for GTP cyclohydrolase activity" evidence="20">
    <location>
        <position position="337"/>
    </location>
</feature>
<evidence type="ECO:0000256" key="2">
    <source>
        <dbReference type="ARBA" id="ARBA00001936"/>
    </source>
</evidence>
<comment type="catalytic activity">
    <reaction evidence="1 20">
        <text>D-ribulose 5-phosphate = (2S)-2-hydroxy-3-oxobutyl phosphate + formate + H(+)</text>
        <dbReference type="Rhea" id="RHEA:18457"/>
        <dbReference type="ChEBI" id="CHEBI:15378"/>
        <dbReference type="ChEBI" id="CHEBI:15740"/>
        <dbReference type="ChEBI" id="CHEBI:58121"/>
        <dbReference type="ChEBI" id="CHEBI:58830"/>
        <dbReference type="EC" id="4.1.99.12"/>
    </reaction>
</comment>
<dbReference type="EMBL" id="JACHID010000008">
    <property type="protein sequence ID" value="MBB5022197.1"/>
    <property type="molecule type" value="Genomic_DNA"/>
</dbReference>
<sequence>MDEQRFDSIESAIEDIRNGKMVILVDDEDRENEGDLVCAAEMVTPEIVNFMAKYGRGLICLSLGRERAEKLRLGPMVSENTCAFETAFTVSIEAREGVTTGISAQDRAHTILTAVTPDASADDLVRPGHVFPLIAKDGGVLQRTGQTEGSVDLARLAGLEPAGVICEIMNDDGTMARYPELRSFADENDLKLVTIKDLIAYRIHVANEFCIERIAQATLPTRYGGEFTLIGYRSRVDGSEHIALVKGNISSDEPTLVRVHSQCLTGDVFGSLRCDCGSQIQTAMQMIADAGSGVLLYLFQEGRGIGILNKIRAYHLQDEGMDTVEANEALGFPADLRDYGTGAQIIADLGISKIRLLTNNPRKIVGLSGYGMEVVERVPLCGECSEHNQHYLETKKGKLGHML</sequence>
<proteinExistence type="inferred from homology"/>
<feature type="binding site" evidence="20">
    <location>
        <begin position="30"/>
        <end position="31"/>
    </location>
    <ligand>
        <name>D-ribulose 5-phosphate</name>
        <dbReference type="ChEBI" id="CHEBI:58121"/>
    </ligand>
</feature>
<evidence type="ECO:0000256" key="17">
    <source>
        <dbReference type="ARBA" id="ARBA00023268"/>
    </source>
</evidence>
<evidence type="ECO:0000256" key="8">
    <source>
        <dbReference type="ARBA" id="ARBA00022619"/>
    </source>
</evidence>
<comment type="similarity">
    <text evidence="6 20">In the N-terminal section; belongs to the DHBP synthase family.</text>
</comment>
<dbReference type="InterPro" id="IPR016299">
    <property type="entry name" value="Riboflavin_synth_RibBA"/>
</dbReference>
<dbReference type="HAMAP" id="MF_00180">
    <property type="entry name" value="RibB"/>
    <property type="match status" value="1"/>
</dbReference>
<dbReference type="PANTHER" id="PTHR21327:SF18">
    <property type="entry name" value="3,4-DIHYDROXY-2-BUTANONE 4-PHOSPHATE SYNTHASE"/>
    <property type="match status" value="1"/>
</dbReference>
<evidence type="ECO:0000256" key="6">
    <source>
        <dbReference type="ARBA" id="ARBA00005520"/>
    </source>
</evidence>
<feature type="region of interest" description="DHBP synthase" evidence="20">
    <location>
        <begin position="1"/>
        <end position="206"/>
    </location>
</feature>